<gene>
    <name evidence="2" type="ORF">HanXRQr2_Chr14g0638351</name>
</gene>
<protein>
    <recommendedName>
        <fullName evidence="4">Nucleotide-binding alpha-beta plait domain-containing protein</fullName>
    </recommendedName>
</protein>
<dbReference type="AlphaFoldDB" id="A0A9K3E7Y5"/>
<evidence type="ECO:0000256" key="1">
    <source>
        <dbReference type="SAM" id="MobiDB-lite"/>
    </source>
</evidence>
<dbReference type="Proteomes" id="UP000215914">
    <property type="component" value="Unassembled WGS sequence"/>
</dbReference>
<accession>A0A9K3E7Y5</accession>
<feature type="compositionally biased region" description="Acidic residues" evidence="1">
    <location>
        <begin position="254"/>
        <end position="273"/>
    </location>
</feature>
<organism evidence="2 3">
    <name type="scientific">Helianthus annuus</name>
    <name type="common">Common sunflower</name>
    <dbReference type="NCBI Taxonomy" id="4232"/>
    <lineage>
        <taxon>Eukaryota</taxon>
        <taxon>Viridiplantae</taxon>
        <taxon>Streptophyta</taxon>
        <taxon>Embryophyta</taxon>
        <taxon>Tracheophyta</taxon>
        <taxon>Spermatophyta</taxon>
        <taxon>Magnoliopsida</taxon>
        <taxon>eudicotyledons</taxon>
        <taxon>Gunneridae</taxon>
        <taxon>Pentapetalae</taxon>
        <taxon>asterids</taxon>
        <taxon>campanulids</taxon>
        <taxon>Asterales</taxon>
        <taxon>Asteraceae</taxon>
        <taxon>Asteroideae</taxon>
        <taxon>Heliantheae alliance</taxon>
        <taxon>Heliantheae</taxon>
        <taxon>Helianthus</taxon>
    </lineage>
</organism>
<feature type="region of interest" description="Disordered" evidence="1">
    <location>
        <begin position="238"/>
        <end position="286"/>
    </location>
</feature>
<sequence length="350" mass="39158">MEDGEISNKDPVKKKQVPNITNNRQAFEDNRNGGASSFSTGERSFKDMLVGKSINIDSNVNAFYGVHGRAVIARMVDVNALKNIKVTVSEICPFLEKIQYLGGLDVMLTFDIPENAAVFRDVAVLMVDKFSMVSIWEGQAFGFERLAWLKVQGIPLRLLMNEVIDEVGSLFGKVVHHADRSESDLDLSYEYVGILLGDGKTVSEDIVLNWKDRKFRVWVMEELGEWIPDFVEINSPHNCENKQDGSGHVSDGSMSEEDCNSSDNDSENDDENVNVENNHCDTKDLNDNNVSIEAENTEHFVPAVSFQFEQVIEGSVSIQSVENKVTKRKKFKKGSEVGAQVIRTLVARKV</sequence>
<name>A0A9K3E7Y5_HELAN</name>
<comment type="caution">
    <text evidence="2">The sequence shown here is derived from an EMBL/GenBank/DDBJ whole genome shotgun (WGS) entry which is preliminary data.</text>
</comment>
<feature type="region of interest" description="Disordered" evidence="1">
    <location>
        <begin position="1"/>
        <end position="39"/>
    </location>
</feature>
<evidence type="ECO:0000313" key="3">
    <source>
        <dbReference type="Proteomes" id="UP000215914"/>
    </source>
</evidence>
<feature type="compositionally biased region" description="Basic and acidic residues" evidence="1">
    <location>
        <begin position="1"/>
        <end position="13"/>
    </location>
</feature>
<proteinExistence type="predicted"/>
<reference evidence="2" key="2">
    <citation type="submission" date="2020-06" db="EMBL/GenBank/DDBJ databases">
        <title>Helianthus annuus Genome sequencing and assembly Release 2.</title>
        <authorList>
            <person name="Gouzy J."/>
            <person name="Langlade N."/>
            <person name="Munos S."/>
        </authorList>
    </citation>
    <scope>NUCLEOTIDE SEQUENCE</scope>
    <source>
        <tissue evidence="2">Leaves</tissue>
    </source>
</reference>
<dbReference type="Gramene" id="mRNA:HanXRQr2_Chr14g0638351">
    <property type="protein sequence ID" value="CDS:HanXRQr2_Chr14g0638351.1"/>
    <property type="gene ID" value="HanXRQr2_Chr14g0638351"/>
</dbReference>
<dbReference type="EMBL" id="MNCJ02000329">
    <property type="protein sequence ID" value="KAF5768607.1"/>
    <property type="molecule type" value="Genomic_DNA"/>
</dbReference>
<evidence type="ECO:0000313" key="2">
    <source>
        <dbReference type="EMBL" id="KAF5768607.1"/>
    </source>
</evidence>
<evidence type="ECO:0008006" key="4">
    <source>
        <dbReference type="Google" id="ProtNLM"/>
    </source>
</evidence>
<keyword evidence="3" id="KW-1185">Reference proteome</keyword>
<reference evidence="2" key="1">
    <citation type="journal article" date="2017" name="Nature">
        <title>The sunflower genome provides insights into oil metabolism, flowering and Asterid evolution.</title>
        <authorList>
            <person name="Badouin H."/>
            <person name="Gouzy J."/>
            <person name="Grassa C.J."/>
            <person name="Murat F."/>
            <person name="Staton S.E."/>
            <person name="Cottret L."/>
            <person name="Lelandais-Briere C."/>
            <person name="Owens G.L."/>
            <person name="Carrere S."/>
            <person name="Mayjonade B."/>
            <person name="Legrand L."/>
            <person name="Gill N."/>
            <person name="Kane N.C."/>
            <person name="Bowers J.E."/>
            <person name="Hubner S."/>
            <person name="Bellec A."/>
            <person name="Berard A."/>
            <person name="Berges H."/>
            <person name="Blanchet N."/>
            <person name="Boniface M.C."/>
            <person name="Brunel D."/>
            <person name="Catrice O."/>
            <person name="Chaidir N."/>
            <person name="Claudel C."/>
            <person name="Donnadieu C."/>
            <person name="Faraut T."/>
            <person name="Fievet G."/>
            <person name="Helmstetter N."/>
            <person name="King M."/>
            <person name="Knapp S.J."/>
            <person name="Lai Z."/>
            <person name="Le Paslier M.C."/>
            <person name="Lippi Y."/>
            <person name="Lorenzon L."/>
            <person name="Mandel J.R."/>
            <person name="Marage G."/>
            <person name="Marchand G."/>
            <person name="Marquand E."/>
            <person name="Bret-Mestries E."/>
            <person name="Morien E."/>
            <person name="Nambeesan S."/>
            <person name="Nguyen T."/>
            <person name="Pegot-Espagnet P."/>
            <person name="Pouilly N."/>
            <person name="Raftis F."/>
            <person name="Sallet E."/>
            <person name="Schiex T."/>
            <person name="Thomas J."/>
            <person name="Vandecasteele C."/>
            <person name="Vares D."/>
            <person name="Vear F."/>
            <person name="Vautrin S."/>
            <person name="Crespi M."/>
            <person name="Mangin B."/>
            <person name="Burke J.M."/>
            <person name="Salse J."/>
            <person name="Munos S."/>
            <person name="Vincourt P."/>
            <person name="Rieseberg L.H."/>
            <person name="Langlade N.B."/>
        </authorList>
    </citation>
    <scope>NUCLEOTIDE SEQUENCE</scope>
    <source>
        <tissue evidence="2">Leaves</tissue>
    </source>
</reference>